<dbReference type="NCBIfam" id="TIGR03356">
    <property type="entry name" value="BGL"/>
    <property type="match status" value="1"/>
</dbReference>
<evidence type="ECO:0000256" key="7">
    <source>
        <dbReference type="ARBA" id="ARBA00023295"/>
    </source>
</evidence>
<keyword evidence="7 12" id="KW-0326">Glycosidase</keyword>
<feature type="binding site" evidence="10">
    <location>
        <begin position="471"/>
        <end position="472"/>
    </location>
    <ligand>
        <name>substrate</name>
    </ligand>
</feature>
<evidence type="ECO:0000256" key="1">
    <source>
        <dbReference type="ARBA" id="ARBA00000448"/>
    </source>
</evidence>
<sequence length="511" mass="56659">MIRHDSYDSAKLTFAYRREGKRSIVFKKISRRMFAQTLGASAAALSLPSAASALAPSAPAGDAPNGRHFPEGFLWGSATASYQVEGAVHEGGRGATVWDTFSHTPGKVHNGDTGDVADDFYHRYKQDIQLMKEMGLKACRFSVAWSRIFPTGTGSPNAAGVDFYNRLVDTLLAAGVQPYCTLYHWDLPQTLEDKGGWENRDTAKAFADYAAYTAGKLSDRVRHFMTMNEMRSFVEIGYGSGTHAPGKKLAPGPLAQLTHNVVLAHGMSVQSIRASTKAGTRVGIADNATATTPIIENEEHIAAARKAMREENAMFLSVILDGKYSEHYLKRLGADAPKFTAEELKTISSPMDFVGINIYTPLFVRADRSEKGYAVVPWTSTYPTMASPWLKIGPEALYWGPKLLADVWGVKEIYITENGASSADVLAPDGEIYDTDRTMYLRNYLMHLQRGITDGVPVKGYFLWSLLDNFEWADGYEKRFGITYVDFKTQKRTPKLSAKFYEEVIRQNRVV</sequence>
<comment type="caution">
    <text evidence="13">The sequence shown here is derived from an EMBL/GenBank/DDBJ whole genome shotgun (WGS) entry which is preliminary data.</text>
</comment>
<dbReference type="PANTHER" id="PTHR10353:SF36">
    <property type="entry name" value="LP05116P"/>
    <property type="match status" value="1"/>
</dbReference>
<comment type="similarity">
    <text evidence="2 12">Belongs to the glycosyl hydrolase 1 family.</text>
</comment>
<feature type="binding site" evidence="10">
    <location>
        <position position="83"/>
    </location>
    <ligand>
        <name>substrate</name>
    </ligand>
</feature>
<keyword evidence="5" id="KW-0136">Cellulose degradation</keyword>
<proteinExistence type="inferred from homology"/>
<protein>
    <recommendedName>
        <fullName evidence="3 12">Beta-glucosidase</fullName>
        <ecNumber evidence="3 12">3.2.1.21</ecNumber>
    </recommendedName>
</protein>
<evidence type="ECO:0000256" key="4">
    <source>
        <dbReference type="ARBA" id="ARBA00022801"/>
    </source>
</evidence>
<evidence type="ECO:0000313" key="14">
    <source>
        <dbReference type="Proteomes" id="UP000289437"/>
    </source>
</evidence>
<dbReference type="GO" id="GO:0005829">
    <property type="term" value="C:cytosol"/>
    <property type="evidence" value="ECO:0007669"/>
    <property type="project" value="TreeGrafter"/>
</dbReference>
<comment type="catalytic activity">
    <reaction evidence="1 12">
        <text>Hydrolysis of terminal, non-reducing beta-D-glucosyl residues with release of beta-D-glucose.</text>
        <dbReference type="EC" id="3.2.1.21"/>
    </reaction>
</comment>
<reference evidence="13 14" key="1">
    <citation type="submission" date="2018-11" db="EMBL/GenBank/DDBJ databases">
        <authorList>
            <person name="Mardanov A.V."/>
            <person name="Ravin N.V."/>
            <person name="Dedysh S.N."/>
        </authorList>
    </citation>
    <scope>NUCLEOTIDE SEQUENCE [LARGE SCALE GENOMIC DNA]</scope>
    <source>
        <strain evidence="13 14">AF10</strain>
    </source>
</reference>
<evidence type="ECO:0000313" key="13">
    <source>
        <dbReference type="EMBL" id="RXH58812.1"/>
    </source>
</evidence>
<feature type="binding site" evidence="10">
    <location>
        <position position="184"/>
    </location>
    <ligand>
        <name>substrate</name>
    </ligand>
</feature>
<name>A0A4Q0T708_9BACT</name>
<dbReference type="InterPro" id="IPR006311">
    <property type="entry name" value="TAT_signal"/>
</dbReference>
<evidence type="ECO:0000256" key="3">
    <source>
        <dbReference type="ARBA" id="ARBA00012744"/>
    </source>
</evidence>
<dbReference type="PROSITE" id="PS00653">
    <property type="entry name" value="GLYCOSYL_HYDROL_F1_2"/>
    <property type="match status" value="1"/>
</dbReference>
<dbReference type="FunFam" id="3.20.20.80:FF:000004">
    <property type="entry name" value="Beta-glucosidase 6-phospho-beta-glucosidase"/>
    <property type="match status" value="1"/>
</dbReference>
<organism evidence="13 14">
    <name type="scientific">Granulicella sibirica</name>
    <dbReference type="NCBI Taxonomy" id="2479048"/>
    <lineage>
        <taxon>Bacteria</taxon>
        <taxon>Pseudomonadati</taxon>
        <taxon>Acidobacteriota</taxon>
        <taxon>Terriglobia</taxon>
        <taxon>Terriglobales</taxon>
        <taxon>Acidobacteriaceae</taxon>
        <taxon>Granulicella</taxon>
    </lineage>
</organism>
<evidence type="ECO:0000256" key="8">
    <source>
        <dbReference type="ARBA" id="ARBA00023326"/>
    </source>
</evidence>
<dbReference type="AlphaFoldDB" id="A0A4Q0T708"/>
<evidence type="ECO:0000256" key="10">
    <source>
        <dbReference type="PIRSR" id="PIRSR617736-2"/>
    </source>
</evidence>
<accession>A0A4Q0T708</accession>
<keyword evidence="4 12" id="KW-0378">Hydrolase</keyword>
<dbReference type="Pfam" id="PF00232">
    <property type="entry name" value="Glyco_hydro_1"/>
    <property type="match status" value="1"/>
</dbReference>
<dbReference type="EC" id="3.2.1.21" evidence="3 12"/>
<dbReference type="GO" id="GO:0030245">
    <property type="term" value="P:cellulose catabolic process"/>
    <property type="evidence" value="ECO:0007669"/>
    <property type="project" value="UniProtKB-KW"/>
</dbReference>
<feature type="active site" description="Proton donor" evidence="9">
    <location>
        <position position="229"/>
    </location>
</feature>
<reference evidence="14" key="2">
    <citation type="submission" date="2019-02" db="EMBL/GenBank/DDBJ databases">
        <title>Granulicella sibirica sp. nov., a psychrotolerant acidobacterium isolated from an organic soil layer in forested tundra, West Siberia.</title>
        <authorList>
            <person name="Oshkin I.Y."/>
            <person name="Kulichevskaya I.S."/>
            <person name="Rijpstra W.I.C."/>
            <person name="Sinninghe Damste J.S."/>
            <person name="Rakitin A.L."/>
            <person name="Ravin N.V."/>
            <person name="Dedysh S.N."/>
        </authorList>
    </citation>
    <scope>NUCLEOTIDE SEQUENCE [LARGE SCALE GENOMIC DNA]</scope>
    <source>
        <strain evidence="14">AF10</strain>
    </source>
</reference>
<evidence type="ECO:0000256" key="5">
    <source>
        <dbReference type="ARBA" id="ARBA00023001"/>
    </source>
</evidence>
<dbReference type="PANTHER" id="PTHR10353">
    <property type="entry name" value="GLYCOSYL HYDROLASE"/>
    <property type="match status" value="1"/>
</dbReference>
<evidence type="ECO:0000256" key="2">
    <source>
        <dbReference type="ARBA" id="ARBA00010838"/>
    </source>
</evidence>
<gene>
    <name evidence="13" type="ORF">GRAN_2122</name>
</gene>
<evidence type="ECO:0000256" key="11">
    <source>
        <dbReference type="PROSITE-ProRule" id="PRU10055"/>
    </source>
</evidence>
<dbReference type="InterPro" id="IPR018120">
    <property type="entry name" value="Glyco_hydro_1_AS"/>
</dbReference>
<feature type="binding site" evidence="10">
    <location>
        <position position="228"/>
    </location>
    <ligand>
        <name>substrate</name>
    </ligand>
</feature>
<keyword evidence="14" id="KW-1185">Reference proteome</keyword>
<dbReference type="Proteomes" id="UP000289437">
    <property type="component" value="Unassembled WGS sequence"/>
</dbReference>
<keyword evidence="6" id="KW-0119">Carbohydrate metabolism</keyword>
<dbReference type="InterPro" id="IPR033132">
    <property type="entry name" value="GH_1_N_CS"/>
</dbReference>
<dbReference type="InterPro" id="IPR017853">
    <property type="entry name" value="GH"/>
</dbReference>
<feature type="binding site" evidence="10">
    <location>
        <position position="464"/>
    </location>
    <ligand>
        <name>substrate</name>
    </ligand>
</feature>
<feature type="active site" description="Nucleophile" evidence="9 11">
    <location>
        <position position="417"/>
    </location>
</feature>
<dbReference type="Gene3D" id="3.20.20.80">
    <property type="entry name" value="Glycosidases"/>
    <property type="match status" value="1"/>
</dbReference>
<dbReference type="PRINTS" id="PR00131">
    <property type="entry name" value="GLHYDRLASE1"/>
</dbReference>
<dbReference type="GO" id="GO:0008422">
    <property type="term" value="F:beta-glucosidase activity"/>
    <property type="evidence" value="ECO:0007669"/>
    <property type="project" value="UniProtKB-EC"/>
</dbReference>
<dbReference type="SUPFAM" id="SSF51445">
    <property type="entry name" value="(Trans)glycosidases"/>
    <property type="match status" value="1"/>
</dbReference>
<dbReference type="InterPro" id="IPR017736">
    <property type="entry name" value="Glyco_hydro_1_beta-glucosidase"/>
</dbReference>
<dbReference type="EMBL" id="RDSM01000001">
    <property type="protein sequence ID" value="RXH58812.1"/>
    <property type="molecule type" value="Genomic_DNA"/>
</dbReference>
<dbReference type="PROSITE" id="PS00572">
    <property type="entry name" value="GLYCOSYL_HYDROL_F1_1"/>
    <property type="match status" value="1"/>
</dbReference>
<evidence type="ECO:0000256" key="12">
    <source>
        <dbReference type="RuleBase" id="RU361175"/>
    </source>
</evidence>
<evidence type="ECO:0000256" key="6">
    <source>
        <dbReference type="ARBA" id="ARBA00023277"/>
    </source>
</evidence>
<feature type="binding site" evidence="10">
    <location>
        <position position="359"/>
    </location>
    <ligand>
        <name>substrate</name>
    </ligand>
</feature>
<keyword evidence="8" id="KW-0624">Polysaccharide degradation</keyword>
<dbReference type="InterPro" id="IPR001360">
    <property type="entry name" value="Glyco_hydro_1"/>
</dbReference>
<evidence type="ECO:0000256" key="9">
    <source>
        <dbReference type="PIRSR" id="PIRSR617736-1"/>
    </source>
</evidence>
<dbReference type="PROSITE" id="PS51318">
    <property type="entry name" value="TAT"/>
    <property type="match status" value="1"/>
</dbReference>